<reference evidence="1" key="1">
    <citation type="submission" date="2021-06" db="EMBL/GenBank/DDBJ databases">
        <authorList>
            <person name="Kallberg Y."/>
            <person name="Tangrot J."/>
            <person name="Rosling A."/>
        </authorList>
    </citation>
    <scope>NUCLEOTIDE SEQUENCE</scope>
    <source>
        <strain evidence="1">AZ414A</strain>
    </source>
</reference>
<dbReference type="EMBL" id="CAJVPK010005312">
    <property type="protein sequence ID" value="CAG8643420.1"/>
    <property type="molecule type" value="Genomic_DNA"/>
</dbReference>
<accession>A0A9N9DJP1</accession>
<evidence type="ECO:0000313" key="1">
    <source>
        <dbReference type="EMBL" id="CAG8643420.1"/>
    </source>
</evidence>
<comment type="caution">
    <text evidence="1">The sequence shown here is derived from an EMBL/GenBank/DDBJ whole genome shotgun (WGS) entry which is preliminary data.</text>
</comment>
<name>A0A9N9DJP1_9GLOM</name>
<proteinExistence type="predicted"/>
<organism evidence="1 2">
    <name type="scientific">Diversispora eburnea</name>
    <dbReference type="NCBI Taxonomy" id="1213867"/>
    <lineage>
        <taxon>Eukaryota</taxon>
        <taxon>Fungi</taxon>
        <taxon>Fungi incertae sedis</taxon>
        <taxon>Mucoromycota</taxon>
        <taxon>Glomeromycotina</taxon>
        <taxon>Glomeromycetes</taxon>
        <taxon>Diversisporales</taxon>
        <taxon>Diversisporaceae</taxon>
        <taxon>Diversispora</taxon>
    </lineage>
</organism>
<keyword evidence="2" id="KW-1185">Reference proteome</keyword>
<evidence type="ECO:0000313" key="2">
    <source>
        <dbReference type="Proteomes" id="UP000789706"/>
    </source>
</evidence>
<gene>
    <name evidence="1" type="ORF">DEBURN_LOCUS11236</name>
</gene>
<protein>
    <submittedName>
        <fullName evidence="1">1142_t:CDS:1</fullName>
    </submittedName>
</protein>
<dbReference type="Proteomes" id="UP000789706">
    <property type="component" value="Unassembled WGS sequence"/>
</dbReference>
<feature type="non-terminal residue" evidence="1">
    <location>
        <position position="43"/>
    </location>
</feature>
<sequence length="43" mass="4607">MQHYATIVTLQQIVATRHGISIEISVGISVEVSVGISVEVSVR</sequence>
<dbReference type="AlphaFoldDB" id="A0A9N9DJP1"/>